<organism evidence="2 3">
    <name type="scientific">Pterulicium gracile</name>
    <dbReference type="NCBI Taxonomy" id="1884261"/>
    <lineage>
        <taxon>Eukaryota</taxon>
        <taxon>Fungi</taxon>
        <taxon>Dikarya</taxon>
        <taxon>Basidiomycota</taxon>
        <taxon>Agaricomycotina</taxon>
        <taxon>Agaricomycetes</taxon>
        <taxon>Agaricomycetidae</taxon>
        <taxon>Agaricales</taxon>
        <taxon>Pleurotineae</taxon>
        <taxon>Pterulaceae</taxon>
        <taxon>Pterulicium</taxon>
    </lineage>
</organism>
<gene>
    <name evidence="2" type="ORF">BDV98DRAFT_268431</name>
</gene>
<evidence type="ECO:0000313" key="3">
    <source>
        <dbReference type="Proteomes" id="UP000305067"/>
    </source>
</evidence>
<protein>
    <submittedName>
        <fullName evidence="2">Uncharacterized protein</fullName>
    </submittedName>
</protein>
<evidence type="ECO:0000313" key="2">
    <source>
        <dbReference type="EMBL" id="TFK97232.1"/>
    </source>
</evidence>
<dbReference type="Proteomes" id="UP000305067">
    <property type="component" value="Unassembled WGS sequence"/>
</dbReference>
<reference evidence="2 3" key="1">
    <citation type="journal article" date="2019" name="Nat. Ecol. Evol.">
        <title>Megaphylogeny resolves global patterns of mushroom evolution.</title>
        <authorList>
            <person name="Varga T."/>
            <person name="Krizsan K."/>
            <person name="Foldi C."/>
            <person name="Dima B."/>
            <person name="Sanchez-Garcia M."/>
            <person name="Sanchez-Ramirez S."/>
            <person name="Szollosi G.J."/>
            <person name="Szarkandi J.G."/>
            <person name="Papp V."/>
            <person name="Albert L."/>
            <person name="Andreopoulos W."/>
            <person name="Angelini C."/>
            <person name="Antonin V."/>
            <person name="Barry K.W."/>
            <person name="Bougher N.L."/>
            <person name="Buchanan P."/>
            <person name="Buyck B."/>
            <person name="Bense V."/>
            <person name="Catcheside P."/>
            <person name="Chovatia M."/>
            <person name="Cooper J."/>
            <person name="Damon W."/>
            <person name="Desjardin D."/>
            <person name="Finy P."/>
            <person name="Geml J."/>
            <person name="Haridas S."/>
            <person name="Hughes K."/>
            <person name="Justo A."/>
            <person name="Karasinski D."/>
            <person name="Kautmanova I."/>
            <person name="Kiss B."/>
            <person name="Kocsube S."/>
            <person name="Kotiranta H."/>
            <person name="LaButti K.M."/>
            <person name="Lechner B.E."/>
            <person name="Liimatainen K."/>
            <person name="Lipzen A."/>
            <person name="Lukacs Z."/>
            <person name="Mihaltcheva S."/>
            <person name="Morgado L.N."/>
            <person name="Niskanen T."/>
            <person name="Noordeloos M.E."/>
            <person name="Ohm R.A."/>
            <person name="Ortiz-Santana B."/>
            <person name="Ovrebo C."/>
            <person name="Racz N."/>
            <person name="Riley R."/>
            <person name="Savchenko A."/>
            <person name="Shiryaev A."/>
            <person name="Soop K."/>
            <person name="Spirin V."/>
            <person name="Szebenyi C."/>
            <person name="Tomsovsky M."/>
            <person name="Tulloss R.E."/>
            <person name="Uehling J."/>
            <person name="Grigoriev I.V."/>
            <person name="Vagvolgyi C."/>
            <person name="Papp T."/>
            <person name="Martin F.M."/>
            <person name="Miettinen O."/>
            <person name="Hibbett D.S."/>
            <person name="Nagy L.G."/>
        </authorList>
    </citation>
    <scope>NUCLEOTIDE SEQUENCE [LARGE SCALE GENOMIC DNA]</scope>
    <source>
        <strain evidence="2 3">CBS 309.79</strain>
    </source>
</reference>
<evidence type="ECO:0000256" key="1">
    <source>
        <dbReference type="SAM" id="MobiDB-lite"/>
    </source>
</evidence>
<feature type="region of interest" description="Disordered" evidence="1">
    <location>
        <begin position="52"/>
        <end position="82"/>
    </location>
</feature>
<proteinExistence type="predicted"/>
<dbReference type="EMBL" id="ML178849">
    <property type="protein sequence ID" value="TFK97232.1"/>
    <property type="molecule type" value="Genomic_DNA"/>
</dbReference>
<name>A0A5C3Q5H2_9AGAR</name>
<accession>A0A5C3Q5H2</accession>
<dbReference type="AlphaFoldDB" id="A0A5C3Q5H2"/>
<sequence>MLPQLLKLAEDDFLLAFALAVSVDPELSNCAQTQNIKAALLSHAISKATFFYSQQPPSPTPRPSQGLHDRIEKPVPPPQNSPDVAKKYINASIKLGCAAAIAQIIDRLVEASSGSDTDSHDCAHQVMLPLVVSCIRLGDAVPVEHFRRLQGQAVEAYLGWVERNAAKFVGRDAGSLIKATLVNGDATVFQSKYVCMPSCLR</sequence>
<keyword evidence="3" id="KW-1185">Reference proteome</keyword>